<evidence type="ECO:0000256" key="1">
    <source>
        <dbReference type="PROSITE-ProRule" id="PRU00117"/>
    </source>
</evidence>
<sequence>MLNQADLEAAMLTPADLAAISAAVNASTNDAQEIKDNSIKAGNKNGKNNAKNKITREGVVKLPYMKLFHATNISSSSSGSLVDSIIAEQEFFERTLALKKTLPSTKEKEKDSKDGKDEANANNGTKKNNKNSGNKSSSKKEKQKKDKPTLTLSEKREEALKKAQDEALKQKIKDHEQMLASICRSTRDIIIQHSEYITTNNARMENIHPPHENEQDSFLDLMKAGRDEFFDAQQALLNTDLRLNYIREATPIVQSFAYTRDDIIQLPYLQSFQAIEDDSKTGKNVILALLQEQQMKELHAALEQAYKKASSGAANENSSAAEALLRAIKEQEEILDTIVESTSAVVQKHYRKKSVRIHPDRRGEEFRPMFEDFTRARNVLKNNDLRQRYVKEMAQIVKSFGGGFIERSHKAWNEKHKPDEEDGGPKVNSEKNKGMGGEGNAGQREKQLVLEGGLFHQIPRAPMVRHGDDTKGGNGKHGNRKNGNDERTTTVWVNALKPAHEFYPRVKSISVIFEISYKDQNDIKTMRRKLKIEKEDIVKFVTNQPGYGMVYEDCIKVGSIQLPMCGTWYVTWTAQLDNGSSLITTPSSADTSLHIIDQKMVEALRAFERYEKQCIIVAAELKAGLQKMRTGADSFSSDVTRRYGFFHELVVRAGKKVRNLKGAARTTGKISKVLMKVESLLDQSRQRMKEMGNVQEKAAKKDSLRAFKRYVAIILESASPIEWMRTVTKKDLKEVGGDSNRLYQLFIEGKGKVQLMVDSDMLESASLRSDLFSAKQCNELNTKRGEVYGIEIQEEEDTRAAEERRQRDEEHRQKLARQAELGRKWSMVSTMVQISGLESVAGQKLNGKIARVVDYLVDKDRFKVCCINKGGEESEAIAIKPDNIKSYSGKLPSRKSINGTNISSNKDTWTCSFCTFIHHNDGRSKSCNVCGNPREHRENDYKEHKSPVQTEEQVFTATDSISSSRIAKTSSEERSTNKSIRSKQPISPRSPRNSRQISCRYGRECRRFRESCCQFIHNESMEILRVKASIVQRIIGHRGRNKQDIMTKSGAHIVIETDAQVNGEIPVYCTGSASAVKAAVSLISEIISRGKVETVEKSITSHDSNSIQARDKELFPPSLDNNADHHNIIGSDEAEPSPLFEPQAKERVQSYDRGNTSNSNVAIETVDETSLPRSITARPKIPAPISCTSSVSSIADMSGLTTSKLQLDPRRQELLHFLVEQNSCIKGNANIFFQWLVESEDITSLLDLAEAVSDDDYLQDMQNGDGSVGLKGFKRKTFKKAVLQFAESCEASYKKSELQGSTPPLVLHSSPTTEPALVKRSQILNDPSYDNGLSSDLDAEEGPSELYCPISHVLMVNDPVIAADSITYERNSIESWFKKKKQDIMLAQENLRFNPYLEKELEIVNCGITSPFYNTRLASLTLTANISIRNMARDFADMKRRENEVNGGVSNSSLRTFSGRNDTSREAVHDPYTRNDIQFNSFGLGNITPTKNVTSTRMEQYGIYDLESDKVDVSEAQGHVCPQQDGQQIGYGFSHLETKYGKAQVQSEPSNPQLPPGFQYY</sequence>
<evidence type="ECO:0000259" key="3">
    <source>
        <dbReference type="PROSITE" id="PS50076"/>
    </source>
</evidence>
<protein>
    <recommendedName>
        <fullName evidence="3">J domain-containing protein</fullName>
    </recommendedName>
</protein>
<feature type="compositionally biased region" description="Low complexity" evidence="2">
    <location>
        <begin position="120"/>
        <end position="136"/>
    </location>
</feature>
<dbReference type="InterPro" id="IPR001623">
    <property type="entry name" value="DnaJ_domain"/>
</dbReference>
<feature type="compositionally biased region" description="Basic and acidic residues" evidence="2">
    <location>
        <begin position="105"/>
        <end position="119"/>
    </location>
</feature>
<dbReference type="PANTHER" id="PTHR46573">
    <property type="entry name" value="WD REPEAT, SAM AND U-BOX DOMAIN-CONTAINING PROTEIN 1"/>
    <property type="match status" value="1"/>
</dbReference>
<dbReference type="InterPro" id="IPR036612">
    <property type="entry name" value="KH_dom_type_1_sf"/>
</dbReference>
<dbReference type="SMART" id="SM00322">
    <property type="entry name" value="KH"/>
    <property type="match status" value="1"/>
</dbReference>
<dbReference type="GO" id="GO:0004842">
    <property type="term" value="F:ubiquitin-protein transferase activity"/>
    <property type="evidence" value="ECO:0007669"/>
    <property type="project" value="InterPro"/>
</dbReference>
<dbReference type="InterPro" id="IPR013083">
    <property type="entry name" value="Znf_RING/FYVE/PHD"/>
</dbReference>
<dbReference type="InterPro" id="IPR004088">
    <property type="entry name" value="KH_dom_type_1"/>
</dbReference>
<dbReference type="Gene3D" id="3.30.1370.10">
    <property type="entry name" value="K Homology domain, type 1"/>
    <property type="match status" value="1"/>
</dbReference>
<dbReference type="Pfam" id="PF04564">
    <property type="entry name" value="U-box"/>
    <property type="match status" value="1"/>
</dbReference>
<feature type="compositionally biased region" description="Polar residues" evidence="2">
    <location>
        <begin position="1448"/>
        <end position="1461"/>
    </location>
</feature>
<dbReference type="GO" id="GO:0003723">
    <property type="term" value="F:RNA binding"/>
    <property type="evidence" value="ECO:0007669"/>
    <property type="project" value="UniProtKB-UniRule"/>
</dbReference>
<dbReference type="SMART" id="SM00504">
    <property type="entry name" value="Ubox"/>
    <property type="match status" value="1"/>
</dbReference>
<dbReference type="InterPro" id="IPR004087">
    <property type="entry name" value="KH_dom"/>
</dbReference>
<feature type="region of interest" description="Disordered" evidence="2">
    <location>
        <begin position="414"/>
        <end position="443"/>
    </location>
</feature>
<dbReference type="Gene3D" id="3.30.40.10">
    <property type="entry name" value="Zinc/RING finger domain, C3HC4 (zinc finger)"/>
    <property type="match status" value="1"/>
</dbReference>
<feature type="region of interest" description="Disordered" evidence="2">
    <location>
        <begin position="936"/>
        <end position="995"/>
    </location>
</feature>
<feature type="compositionally biased region" description="Basic and acidic residues" evidence="2">
    <location>
        <begin position="936"/>
        <end position="946"/>
    </location>
</feature>
<dbReference type="Gene3D" id="1.10.287.110">
    <property type="entry name" value="DnaJ domain"/>
    <property type="match status" value="1"/>
</dbReference>
<dbReference type="EMBL" id="HBIO01011637">
    <property type="protein sequence ID" value="CAE0464214.1"/>
    <property type="molecule type" value="Transcribed_RNA"/>
</dbReference>
<organism evidence="4">
    <name type="scientific">Chaetoceros debilis</name>
    <dbReference type="NCBI Taxonomy" id="122233"/>
    <lineage>
        <taxon>Eukaryota</taxon>
        <taxon>Sar</taxon>
        <taxon>Stramenopiles</taxon>
        <taxon>Ochrophyta</taxon>
        <taxon>Bacillariophyta</taxon>
        <taxon>Coscinodiscophyceae</taxon>
        <taxon>Chaetocerotophycidae</taxon>
        <taxon>Chaetocerotales</taxon>
        <taxon>Chaetocerotaceae</taxon>
        <taxon>Chaetoceros</taxon>
    </lineage>
</organism>
<evidence type="ECO:0000313" key="4">
    <source>
        <dbReference type="EMBL" id="CAE0464214.1"/>
    </source>
</evidence>
<keyword evidence="1" id="KW-0694">RNA-binding</keyword>
<feature type="region of interest" description="Disordered" evidence="2">
    <location>
        <begin position="102"/>
        <end position="156"/>
    </location>
</feature>
<proteinExistence type="predicted"/>
<accession>A0A7S3V8P3</accession>
<dbReference type="SUPFAM" id="SSF57850">
    <property type="entry name" value="RING/U-box"/>
    <property type="match status" value="1"/>
</dbReference>
<feature type="compositionally biased region" description="Polar residues" evidence="2">
    <location>
        <begin position="947"/>
        <end position="959"/>
    </location>
</feature>
<feature type="domain" description="J" evidence="3">
    <location>
        <begin position="330"/>
        <end position="393"/>
    </location>
</feature>
<feature type="region of interest" description="Disordered" evidence="2">
    <location>
        <begin position="462"/>
        <end position="487"/>
    </location>
</feature>
<dbReference type="PROSITE" id="PS50076">
    <property type="entry name" value="DNAJ_2"/>
    <property type="match status" value="1"/>
</dbReference>
<dbReference type="InterPro" id="IPR052085">
    <property type="entry name" value="WD-SAM-U-box"/>
</dbReference>
<feature type="region of interest" description="Disordered" evidence="2">
    <location>
        <begin position="1444"/>
        <end position="1467"/>
    </location>
</feature>
<reference evidence="4" key="1">
    <citation type="submission" date="2021-01" db="EMBL/GenBank/DDBJ databases">
        <authorList>
            <person name="Corre E."/>
            <person name="Pelletier E."/>
            <person name="Niang G."/>
            <person name="Scheremetjew M."/>
            <person name="Finn R."/>
            <person name="Kale V."/>
            <person name="Holt S."/>
            <person name="Cochrane G."/>
            <person name="Meng A."/>
            <person name="Brown T."/>
            <person name="Cohen L."/>
        </authorList>
    </citation>
    <scope>NUCLEOTIDE SEQUENCE</scope>
    <source>
        <strain evidence="4">MM31A-1</strain>
    </source>
</reference>
<dbReference type="GO" id="GO:0016567">
    <property type="term" value="P:protein ubiquitination"/>
    <property type="evidence" value="ECO:0007669"/>
    <property type="project" value="InterPro"/>
</dbReference>
<dbReference type="SUPFAM" id="SSF46565">
    <property type="entry name" value="Chaperone J-domain"/>
    <property type="match status" value="1"/>
</dbReference>
<evidence type="ECO:0000256" key="2">
    <source>
        <dbReference type="SAM" id="MobiDB-lite"/>
    </source>
</evidence>
<dbReference type="PROSITE" id="PS50084">
    <property type="entry name" value="KH_TYPE_1"/>
    <property type="match status" value="1"/>
</dbReference>
<dbReference type="PANTHER" id="PTHR46573:SF1">
    <property type="entry name" value="WD REPEAT, SAM AND U-BOX DOMAIN-CONTAINING PROTEIN 1"/>
    <property type="match status" value="1"/>
</dbReference>
<dbReference type="InterPro" id="IPR036869">
    <property type="entry name" value="J_dom_sf"/>
</dbReference>
<gene>
    <name evidence="4" type="ORF">CDEB00056_LOCUS9055</name>
</gene>
<dbReference type="CDD" id="cd16655">
    <property type="entry name" value="RING-Ubox_WDSUB1-like"/>
    <property type="match status" value="1"/>
</dbReference>
<feature type="compositionally biased region" description="Basic and acidic residues" evidence="2">
    <location>
        <begin position="138"/>
        <end position="156"/>
    </location>
</feature>
<feature type="compositionally biased region" description="Polar residues" evidence="2">
    <location>
        <begin position="977"/>
        <end position="995"/>
    </location>
</feature>
<dbReference type="Pfam" id="PF00013">
    <property type="entry name" value="KH_1"/>
    <property type="match status" value="1"/>
</dbReference>
<dbReference type="CDD" id="cd00105">
    <property type="entry name" value="KH-I"/>
    <property type="match status" value="1"/>
</dbReference>
<name>A0A7S3V8P3_9STRA</name>
<dbReference type="InterPro" id="IPR003613">
    <property type="entry name" value="Ubox_domain"/>
</dbReference>
<feature type="compositionally biased region" description="Low complexity" evidence="2">
    <location>
        <begin position="960"/>
        <end position="969"/>
    </location>
</feature>
<dbReference type="SUPFAM" id="SSF54791">
    <property type="entry name" value="Eukaryotic type KH-domain (KH-domain type I)"/>
    <property type="match status" value="1"/>
</dbReference>